<dbReference type="Gene3D" id="1.10.10.60">
    <property type="entry name" value="Homeodomain-like"/>
    <property type="match status" value="1"/>
</dbReference>
<dbReference type="InterPro" id="IPR009057">
    <property type="entry name" value="Homeodomain-like_sf"/>
</dbReference>
<dbReference type="SUPFAM" id="SSF46689">
    <property type="entry name" value="Homeodomain-like"/>
    <property type="match status" value="1"/>
</dbReference>
<dbReference type="OrthoDB" id="4379323at2"/>
<proteinExistence type="predicted"/>
<gene>
    <name evidence="1" type="ORF">DS745_01900</name>
</gene>
<dbReference type="Proteomes" id="UP000290649">
    <property type="component" value="Unassembled WGS sequence"/>
</dbReference>
<evidence type="ECO:0000313" key="1">
    <source>
        <dbReference type="EMBL" id="RXJ04163.1"/>
    </source>
</evidence>
<dbReference type="GO" id="GO:0006313">
    <property type="term" value="P:DNA transposition"/>
    <property type="evidence" value="ECO:0007669"/>
    <property type="project" value="InterPro"/>
</dbReference>
<sequence>MERLVTQVYRAERVTMRRSYDQEFKEYIAKLVVDEGKKATDVGREMDISPKTISRWVKDYRNKIKMSQEGLSYITPSEFKKREKELLDQINELKEENEIIKKAARIFMQSQK</sequence>
<accession>A0A4Q0VWR6</accession>
<evidence type="ECO:0000313" key="2">
    <source>
        <dbReference type="Proteomes" id="UP000290649"/>
    </source>
</evidence>
<dbReference type="AlphaFoldDB" id="A0A4Q0VWR6"/>
<comment type="caution">
    <text evidence="1">The sequence shown here is derived from an EMBL/GenBank/DDBJ whole genome shotgun (WGS) entry which is preliminary data.</text>
</comment>
<dbReference type="GO" id="GO:0003677">
    <property type="term" value="F:DNA binding"/>
    <property type="evidence" value="ECO:0007669"/>
    <property type="project" value="InterPro"/>
</dbReference>
<dbReference type="Pfam" id="PF01527">
    <property type="entry name" value="HTH_Tnp_1"/>
    <property type="match status" value="1"/>
</dbReference>
<dbReference type="EMBL" id="QOUX01000001">
    <property type="protein sequence ID" value="RXJ04163.1"/>
    <property type="molecule type" value="Genomic_DNA"/>
</dbReference>
<protein>
    <submittedName>
        <fullName evidence="1">Transposase</fullName>
    </submittedName>
</protein>
<reference evidence="1 2" key="1">
    <citation type="journal article" date="2019" name="Int. J. Syst. Evol. Microbiol.">
        <title>Anaerobacillus alkaliphilus sp. nov., a novel alkaliphilic and moderately halophilic bacterium.</title>
        <authorList>
            <person name="Borsodi A.K."/>
            <person name="Aszalos J.M."/>
            <person name="Bihari P."/>
            <person name="Nagy I."/>
            <person name="Schumann P."/>
            <person name="Sproer C."/>
            <person name="Kovacs A.L."/>
            <person name="Boka K."/>
            <person name="Dobosy P."/>
            <person name="Ovari M."/>
            <person name="Szili-Kovacs T."/>
            <person name="Toth E."/>
        </authorList>
    </citation>
    <scope>NUCLEOTIDE SEQUENCE [LARGE SCALE GENOMIC DNA]</scope>
    <source>
        <strain evidence="1 2">B16-10</strain>
    </source>
</reference>
<organism evidence="1 2">
    <name type="scientific">Anaerobacillus alkaliphilus</name>
    <dbReference type="NCBI Taxonomy" id="1548597"/>
    <lineage>
        <taxon>Bacteria</taxon>
        <taxon>Bacillati</taxon>
        <taxon>Bacillota</taxon>
        <taxon>Bacilli</taxon>
        <taxon>Bacillales</taxon>
        <taxon>Bacillaceae</taxon>
        <taxon>Anaerobacillus</taxon>
    </lineage>
</organism>
<keyword evidence="2" id="KW-1185">Reference proteome</keyword>
<name>A0A4Q0VWR6_9BACI</name>
<dbReference type="GO" id="GO:0004803">
    <property type="term" value="F:transposase activity"/>
    <property type="evidence" value="ECO:0007669"/>
    <property type="project" value="InterPro"/>
</dbReference>
<dbReference type="InterPro" id="IPR002514">
    <property type="entry name" value="Transposase_8"/>
</dbReference>